<dbReference type="PANTHER" id="PTHR11934:SF0">
    <property type="entry name" value="RIBOSE-5-PHOSPHATE ISOMERASE"/>
    <property type="match status" value="1"/>
</dbReference>
<dbReference type="InterPro" id="IPR004788">
    <property type="entry name" value="Ribose5P_isomerase_type_A"/>
</dbReference>
<comment type="function">
    <text evidence="3">Catalyzes the reversible conversion of ribose-5-phosphate to ribulose 5-phosphate.</text>
</comment>
<feature type="binding site" evidence="3">
    <location>
        <begin position="81"/>
        <end position="84"/>
    </location>
    <ligand>
        <name>substrate</name>
    </ligand>
</feature>
<comment type="caution">
    <text evidence="4">The sequence shown here is derived from an EMBL/GenBank/DDBJ whole genome shotgun (WGS) entry which is preliminary data.</text>
</comment>
<keyword evidence="2 3" id="KW-0413">Isomerase</keyword>
<dbReference type="Gene3D" id="3.40.50.1360">
    <property type="match status" value="1"/>
</dbReference>
<name>A0A0L0EUA5_9GAMM</name>
<comment type="pathway">
    <text evidence="3">Carbohydrate degradation; pentose phosphate pathway; D-ribose 5-phosphate from D-ribulose 5-phosphate (non-oxidative stage): step 1/1.</text>
</comment>
<sequence length="217" mass="22881">MTQDEMKKAAAWAALQYVEAGTVVGVGTGSTVNHFIDALGSVKDTIKGAVSSSEASTEKLKALGIDVFELNDVSALDIYVDGADEINAHNQMIKGGGAALTREKIVAAVARKFVCIVDNTKHVDVLGQFPLPVEVIPMARSYVARELLKLGGDPVYRQGVVTDNGNVILDVHGLSITQAAELEEKINQIVGVVTNGLFAQRGADIVITGTPEGPQIK</sequence>
<dbReference type="GO" id="GO:0004751">
    <property type="term" value="F:ribose-5-phosphate isomerase activity"/>
    <property type="evidence" value="ECO:0007669"/>
    <property type="project" value="UniProtKB-UniRule"/>
</dbReference>
<dbReference type="InterPro" id="IPR020672">
    <property type="entry name" value="Ribose5P_isomerase_typA_subgr"/>
</dbReference>
<accession>A0A0L0EUA5</accession>
<dbReference type="GO" id="GO:0006014">
    <property type="term" value="P:D-ribose metabolic process"/>
    <property type="evidence" value="ECO:0007669"/>
    <property type="project" value="TreeGrafter"/>
</dbReference>
<dbReference type="HAMAP" id="MF_00170">
    <property type="entry name" value="Rib_5P_isom_A"/>
    <property type="match status" value="1"/>
</dbReference>
<dbReference type="GO" id="GO:0005829">
    <property type="term" value="C:cytosol"/>
    <property type="evidence" value="ECO:0007669"/>
    <property type="project" value="TreeGrafter"/>
</dbReference>
<dbReference type="EMBL" id="LFZX01000037">
    <property type="protein sequence ID" value="KNC68057.1"/>
    <property type="molecule type" value="Genomic_DNA"/>
</dbReference>
<feature type="binding site" evidence="3">
    <location>
        <begin position="94"/>
        <end position="97"/>
    </location>
    <ligand>
        <name>substrate</name>
    </ligand>
</feature>
<comment type="subunit">
    <text evidence="3">Homodimer.</text>
</comment>
<evidence type="ECO:0000313" key="5">
    <source>
        <dbReference type="Proteomes" id="UP000036850"/>
    </source>
</evidence>
<dbReference type="NCBIfam" id="NF001924">
    <property type="entry name" value="PRK00702.1"/>
    <property type="match status" value="1"/>
</dbReference>
<comment type="catalytic activity">
    <reaction evidence="1 3">
        <text>aldehydo-D-ribose 5-phosphate = D-ribulose 5-phosphate</text>
        <dbReference type="Rhea" id="RHEA:14657"/>
        <dbReference type="ChEBI" id="CHEBI:58121"/>
        <dbReference type="ChEBI" id="CHEBI:58273"/>
        <dbReference type="EC" id="5.3.1.6"/>
    </reaction>
</comment>
<dbReference type="AlphaFoldDB" id="A0A0L0EUA5"/>
<dbReference type="OrthoDB" id="5870696at2"/>
<comment type="similarity">
    <text evidence="3">Belongs to the ribose 5-phosphate isomerase family.</text>
</comment>
<evidence type="ECO:0000256" key="2">
    <source>
        <dbReference type="ARBA" id="ARBA00023235"/>
    </source>
</evidence>
<dbReference type="Gene3D" id="3.30.70.260">
    <property type="match status" value="1"/>
</dbReference>
<dbReference type="UniPathway" id="UPA00115">
    <property type="reaction ID" value="UER00412"/>
</dbReference>
<dbReference type="Pfam" id="PF06026">
    <property type="entry name" value="Rib_5-P_isom_A"/>
    <property type="match status" value="1"/>
</dbReference>
<protein>
    <recommendedName>
        <fullName evidence="3">Ribose-5-phosphate isomerase A</fullName>
        <ecNumber evidence="3">5.3.1.6</ecNumber>
    </recommendedName>
    <alternativeName>
        <fullName evidence="3">Phosphoriboisomerase A</fullName>
        <shortName evidence="3">PRI</shortName>
    </alternativeName>
</protein>
<feature type="binding site" evidence="3">
    <location>
        <position position="121"/>
    </location>
    <ligand>
        <name>substrate</name>
    </ligand>
</feature>
<dbReference type="FunFam" id="3.40.50.1360:FF:000001">
    <property type="entry name" value="Ribose-5-phosphate isomerase A"/>
    <property type="match status" value="1"/>
</dbReference>
<evidence type="ECO:0000256" key="3">
    <source>
        <dbReference type="HAMAP-Rule" id="MF_00170"/>
    </source>
</evidence>
<dbReference type="FunFam" id="3.30.70.260:FF:000004">
    <property type="entry name" value="Ribose-5-phosphate isomerase A"/>
    <property type="match status" value="1"/>
</dbReference>
<dbReference type="InterPro" id="IPR037171">
    <property type="entry name" value="NagB/RpiA_transferase-like"/>
</dbReference>
<evidence type="ECO:0000256" key="1">
    <source>
        <dbReference type="ARBA" id="ARBA00001713"/>
    </source>
</evidence>
<dbReference type="SUPFAM" id="SSF100950">
    <property type="entry name" value="NagB/RpiA/CoA transferase-like"/>
    <property type="match status" value="1"/>
</dbReference>
<dbReference type="EC" id="5.3.1.6" evidence="3"/>
<gene>
    <name evidence="3" type="primary">rpiA</name>
    <name evidence="4" type="ORF">AC626_06960</name>
</gene>
<reference evidence="5" key="1">
    <citation type="submission" date="2015-07" db="EMBL/GenBank/DDBJ databases">
        <title>Draft genome sequence of a Pseudoalteromonas rubra strain, OCN096, isolated from Kaneohe Bay, Oahu, Hawaii.</title>
        <authorList>
            <person name="Beurmann S."/>
            <person name="Ushijima B."/>
            <person name="Belcaid M."/>
            <person name="Callahan S.M."/>
            <person name="Aeby G.S."/>
        </authorList>
    </citation>
    <scope>NUCLEOTIDE SEQUENCE [LARGE SCALE GENOMIC DNA]</scope>
    <source>
        <strain evidence="5">OCN096</strain>
    </source>
</reference>
<dbReference type="SUPFAM" id="SSF75445">
    <property type="entry name" value="D-ribose-5-phosphate isomerase (RpiA), lid domain"/>
    <property type="match status" value="1"/>
</dbReference>
<dbReference type="GO" id="GO:0009052">
    <property type="term" value="P:pentose-phosphate shunt, non-oxidative branch"/>
    <property type="evidence" value="ECO:0007669"/>
    <property type="project" value="UniProtKB-UniRule"/>
</dbReference>
<evidence type="ECO:0000313" key="4">
    <source>
        <dbReference type="EMBL" id="KNC68057.1"/>
    </source>
</evidence>
<feature type="binding site" evidence="3">
    <location>
        <begin position="28"/>
        <end position="31"/>
    </location>
    <ligand>
        <name>substrate</name>
    </ligand>
</feature>
<feature type="active site" description="Proton acceptor" evidence="3">
    <location>
        <position position="103"/>
    </location>
</feature>
<dbReference type="PANTHER" id="PTHR11934">
    <property type="entry name" value="RIBOSE-5-PHOSPHATE ISOMERASE"/>
    <property type="match status" value="1"/>
</dbReference>
<proteinExistence type="inferred from homology"/>
<dbReference type="NCBIfam" id="TIGR00021">
    <property type="entry name" value="rpiA"/>
    <property type="match status" value="1"/>
</dbReference>
<dbReference type="Proteomes" id="UP000036850">
    <property type="component" value="Unassembled WGS sequence"/>
</dbReference>
<organism evidence="4 5">
    <name type="scientific">Pseudoalteromonas rubra</name>
    <dbReference type="NCBI Taxonomy" id="43658"/>
    <lineage>
        <taxon>Bacteria</taxon>
        <taxon>Pseudomonadati</taxon>
        <taxon>Pseudomonadota</taxon>
        <taxon>Gammaproteobacteria</taxon>
        <taxon>Alteromonadales</taxon>
        <taxon>Pseudoalteromonadaceae</taxon>
        <taxon>Pseudoalteromonas</taxon>
    </lineage>
</organism>
<dbReference type="CDD" id="cd01398">
    <property type="entry name" value="RPI_A"/>
    <property type="match status" value="1"/>
</dbReference>
<dbReference type="PATRIC" id="fig|43658.6.peg.3741"/>